<protein>
    <submittedName>
        <fullName evidence="1">Uncharacterized protein</fullName>
    </submittedName>
</protein>
<proteinExistence type="predicted"/>
<sequence length="327" mass="36757">MISTFFTPPYDILSVSRDHIVWPPPNKRLKRSMELMAKEPEGVLEAPRTILMHSPNYRTCEKKNVVFPSSAAERSKEVHPCVSEWTCWQRAELWQTRFTCDERRSRRSATGVADRPPAQDSTQVLLPTAWFSGHLDLRHVLSSDPSALANAIPEVARRVVRIAKVPTGDHPGVFPLSQDPQDVSASILGAHYPNFPGSSKFPGGQVDLPKPRDRRIFARVAQIPSLEREASAAKNSSSLLNQLLLLLFAVNGTQAIIHIESLSKDVYCPRIHRTIQFPEIHQGCLQKPRTGIQSKAQTIELEDNFFPMTVHPEKPKIPLIILVHDQL</sequence>
<dbReference type="AlphaFoldDB" id="A0A7R8WFU3"/>
<accession>A0A7R8WFU3</accession>
<gene>
    <name evidence="1" type="ORF">CTOB1V02_LOCUS8773</name>
</gene>
<dbReference type="EMBL" id="OB663061">
    <property type="protein sequence ID" value="CAD7230917.1"/>
    <property type="molecule type" value="Genomic_DNA"/>
</dbReference>
<organism evidence="1">
    <name type="scientific">Cyprideis torosa</name>
    <dbReference type="NCBI Taxonomy" id="163714"/>
    <lineage>
        <taxon>Eukaryota</taxon>
        <taxon>Metazoa</taxon>
        <taxon>Ecdysozoa</taxon>
        <taxon>Arthropoda</taxon>
        <taxon>Crustacea</taxon>
        <taxon>Oligostraca</taxon>
        <taxon>Ostracoda</taxon>
        <taxon>Podocopa</taxon>
        <taxon>Podocopida</taxon>
        <taxon>Cytherocopina</taxon>
        <taxon>Cytheroidea</taxon>
        <taxon>Cytherideidae</taxon>
        <taxon>Cyprideis</taxon>
    </lineage>
</organism>
<evidence type="ECO:0000313" key="1">
    <source>
        <dbReference type="EMBL" id="CAD7230917.1"/>
    </source>
</evidence>
<reference evidence="1" key="1">
    <citation type="submission" date="2020-11" db="EMBL/GenBank/DDBJ databases">
        <authorList>
            <person name="Tran Van P."/>
        </authorList>
    </citation>
    <scope>NUCLEOTIDE SEQUENCE</scope>
</reference>
<name>A0A7R8WFU3_9CRUS</name>